<evidence type="ECO:0000259" key="3">
    <source>
        <dbReference type="Pfam" id="PF00210"/>
    </source>
</evidence>
<dbReference type="GeneTree" id="ENSGT00940000169034"/>
<dbReference type="Pfam" id="PF00210">
    <property type="entry name" value="Ferritin"/>
    <property type="match status" value="1"/>
</dbReference>
<feature type="domain" description="Ferritin/DPS" evidence="3">
    <location>
        <begin position="2"/>
        <end position="75"/>
    </location>
</feature>
<evidence type="ECO:0000313" key="4">
    <source>
        <dbReference type="Ensembl" id="ENSECRP00000018484.1"/>
    </source>
</evidence>
<evidence type="ECO:0000256" key="1">
    <source>
        <dbReference type="ARBA" id="ARBA00007513"/>
    </source>
</evidence>
<keyword evidence="2" id="KW-0408">Iron</keyword>
<evidence type="ECO:0000256" key="2">
    <source>
        <dbReference type="PIRSR" id="PIRSR601519-1"/>
    </source>
</evidence>
<organism evidence="4 5">
    <name type="scientific">Erpetoichthys calabaricus</name>
    <name type="common">Rope fish</name>
    <name type="synonym">Calamoichthys calabaricus</name>
    <dbReference type="NCBI Taxonomy" id="27687"/>
    <lineage>
        <taxon>Eukaryota</taxon>
        <taxon>Metazoa</taxon>
        <taxon>Chordata</taxon>
        <taxon>Craniata</taxon>
        <taxon>Vertebrata</taxon>
        <taxon>Euteleostomi</taxon>
        <taxon>Actinopterygii</taxon>
        <taxon>Polypteriformes</taxon>
        <taxon>Polypteridae</taxon>
        <taxon>Erpetoichthys</taxon>
    </lineage>
</organism>
<dbReference type="AlphaFoldDB" id="A0A8C4SJD0"/>
<comment type="similarity">
    <text evidence="1">Belongs to the ferritin family.</text>
</comment>
<name>A0A8C4SJD0_ERPCA</name>
<dbReference type="GO" id="GO:0005737">
    <property type="term" value="C:cytoplasm"/>
    <property type="evidence" value="ECO:0007669"/>
    <property type="project" value="TreeGrafter"/>
</dbReference>
<dbReference type="InterPro" id="IPR012347">
    <property type="entry name" value="Ferritin-like"/>
</dbReference>
<dbReference type="InterPro" id="IPR008331">
    <property type="entry name" value="Ferritin_DPS_dom"/>
</dbReference>
<dbReference type="Proteomes" id="UP000694620">
    <property type="component" value="Chromosome 13"/>
</dbReference>
<accession>A0A8C4SJD0</accession>
<dbReference type="InterPro" id="IPR001519">
    <property type="entry name" value="Ferritin"/>
</dbReference>
<sequence length="114" mass="13382">MVNMELTASYTCLSMAHYFRRDDVPLQKFLKKQSNEGNEYAQELMKYQRKRGQHVSLQDIKKPEKDEWAVAALLDLHKMASDRGDFLGSHFLSGLPECLFDKLSLKERKRQIFN</sequence>
<evidence type="ECO:0000313" key="5">
    <source>
        <dbReference type="Proteomes" id="UP000694620"/>
    </source>
</evidence>
<dbReference type="PANTHER" id="PTHR11431">
    <property type="entry name" value="FERRITIN"/>
    <property type="match status" value="1"/>
</dbReference>
<reference evidence="4" key="2">
    <citation type="submission" date="2025-08" db="UniProtKB">
        <authorList>
            <consortium name="Ensembl"/>
        </authorList>
    </citation>
    <scope>IDENTIFICATION</scope>
</reference>
<keyword evidence="5" id="KW-1185">Reference proteome</keyword>
<dbReference type="Ensembl" id="ENSECRT00000018856.1">
    <property type="protein sequence ID" value="ENSECRP00000018484.1"/>
    <property type="gene ID" value="ENSECRG00000012353.1"/>
</dbReference>
<proteinExistence type="inferred from homology"/>
<reference evidence="4" key="1">
    <citation type="submission" date="2021-06" db="EMBL/GenBank/DDBJ databases">
        <authorList>
            <consortium name="Wellcome Sanger Institute Data Sharing"/>
        </authorList>
    </citation>
    <scope>NUCLEOTIDE SEQUENCE [LARGE SCALE GENOMIC DNA]</scope>
</reference>
<dbReference type="GO" id="GO:0006826">
    <property type="term" value="P:iron ion transport"/>
    <property type="evidence" value="ECO:0007669"/>
    <property type="project" value="InterPro"/>
</dbReference>
<dbReference type="InterPro" id="IPR009078">
    <property type="entry name" value="Ferritin-like_SF"/>
</dbReference>
<reference evidence="4" key="3">
    <citation type="submission" date="2025-09" db="UniProtKB">
        <authorList>
            <consortium name="Ensembl"/>
        </authorList>
    </citation>
    <scope>IDENTIFICATION</scope>
</reference>
<dbReference type="GO" id="GO:0008198">
    <property type="term" value="F:ferrous iron binding"/>
    <property type="evidence" value="ECO:0007669"/>
    <property type="project" value="TreeGrafter"/>
</dbReference>
<protein>
    <recommendedName>
        <fullName evidence="3">Ferritin/DPS domain-containing protein</fullName>
    </recommendedName>
</protein>
<dbReference type="GO" id="GO:0008199">
    <property type="term" value="F:ferric iron binding"/>
    <property type="evidence" value="ECO:0007669"/>
    <property type="project" value="InterPro"/>
</dbReference>
<dbReference type="PANTHER" id="PTHR11431:SF75">
    <property type="entry name" value="FERRITIN"/>
    <property type="match status" value="1"/>
</dbReference>
<feature type="binding site" evidence="2">
    <location>
        <position position="5"/>
    </location>
    <ligand>
        <name>Fe cation</name>
        <dbReference type="ChEBI" id="CHEBI:24875"/>
        <label>1</label>
    </ligand>
</feature>
<dbReference type="GO" id="GO:0006879">
    <property type="term" value="P:intracellular iron ion homeostasis"/>
    <property type="evidence" value="ECO:0007669"/>
    <property type="project" value="InterPro"/>
</dbReference>
<keyword evidence="2" id="KW-0479">Metal-binding</keyword>
<dbReference type="Gene3D" id="1.20.1260.10">
    <property type="match status" value="1"/>
</dbReference>
<dbReference type="SUPFAM" id="SSF47240">
    <property type="entry name" value="Ferritin-like"/>
    <property type="match status" value="1"/>
</dbReference>